<proteinExistence type="inferred from homology"/>
<name>A0A6G8QFJ8_9ACTN</name>
<dbReference type="RefSeq" id="WP_166180397.1">
    <property type="nucleotide sequence ID" value="NZ_CP045119.1"/>
</dbReference>
<sequence>MILAIAMVLAACGGSGSGGGQGSAEQLPRAQKALDNLEGKVLSTGPYGEKPTPADEIKLSDAELEEIKGMNATAAIVMHYGGDDWSRAQIDALQTRFGEMGIEVISTTDADFDPGKQVSDIETVLAENPDIIVSIPTDPVATADAYRKAREQGVELVFMDNVPDGFEQGKDYTSVVSADNYGNGVAAAHLMASNIGGEGKVGAIFHAADFFVTQQRYEAFQKTIKEEYPDIEIVADQGIAGPDFAGQAEEAASAMLTKNADLDGIWAVWDVPAEGVLAAARNSGRTDLNVTTIDLGTTMAIELASGGIVKGLGSQRPYEQGVAEANLAGYALLDKEAPPYVALPALPVTGENVLDAWKEVYNQEPPEQVKEAAAE</sequence>
<dbReference type="CDD" id="cd06316">
    <property type="entry name" value="PBP1_ABC_sugar_binding-like"/>
    <property type="match status" value="1"/>
</dbReference>
<dbReference type="InterPro" id="IPR025997">
    <property type="entry name" value="SBP_2_dom"/>
</dbReference>
<comment type="subcellular location">
    <subcellularLocation>
        <location evidence="1">Cell envelope</location>
    </subcellularLocation>
</comment>
<dbReference type="Pfam" id="PF13407">
    <property type="entry name" value="Peripla_BP_4"/>
    <property type="match status" value="1"/>
</dbReference>
<dbReference type="Proteomes" id="UP000501452">
    <property type="component" value="Chromosome"/>
</dbReference>
<evidence type="ECO:0000259" key="4">
    <source>
        <dbReference type="Pfam" id="PF13407"/>
    </source>
</evidence>
<evidence type="ECO:0000256" key="3">
    <source>
        <dbReference type="ARBA" id="ARBA00022729"/>
    </source>
</evidence>
<evidence type="ECO:0000256" key="1">
    <source>
        <dbReference type="ARBA" id="ARBA00004196"/>
    </source>
</evidence>
<dbReference type="GO" id="GO:0030313">
    <property type="term" value="C:cell envelope"/>
    <property type="evidence" value="ECO:0007669"/>
    <property type="project" value="UniProtKB-SubCell"/>
</dbReference>
<evidence type="ECO:0000256" key="2">
    <source>
        <dbReference type="ARBA" id="ARBA00007639"/>
    </source>
</evidence>
<accession>A0A6G8QFJ8</accession>
<dbReference type="PANTHER" id="PTHR46847:SF1">
    <property type="entry name" value="D-ALLOSE-BINDING PERIPLASMIC PROTEIN-RELATED"/>
    <property type="match status" value="1"/>
</dbReference>
<dbReference type="EMBL" id="CP045119">
    <property type="protein sequence ID" value="QIN85269.1"/>
    <property type="molecule type" value="Genomic_DNA"/>
</dbReference>
<dbReference type="SUPFAM" id="SSF53822">
    <property type="entry name" value="Periplasmic binding protein-like I"/>
    <property type="match status" value="1"/>
</dbReference>
<dbReference type="InterPro" id="IPR028082">
    <property type="entry name" value="Peripla_BP_I"/>
</dbReference>
<keyword evidence="6" id="KW-1185">Reference proteome</keyword>
<dbReference type="KEGG" id="rub:GBA63_18425"/>
<keyword evidence="3" id="KW-0732">Signal</keyword>
<dbReference type="GO" id="GO:0030246">
    <property type="term" value="F:carbohydrate binding"/>
    <property type="evidence" value="ECO:0007669"/>
    <property type="project" value="UniProtKB-ARBA"/>
</dbReference>
<gene>
    <name evidence="5" type="ORF">GBA63_18425</name>
</gene>
<organism evidence="5 6">
    <name type="scientific">Rubrobacter tropicus</name>
    <dbReference type="NCBI Taxonomy" id="2653851"/>
    <lineage>
        <taxon>Bacteria</taxon>
        <taxon>Bacillati</taxon>
        <taxon>Actinomycetota</taxon>
        <taxon>Rubrobacteria</taxon>
        <taxon>Rubrobacterales</taxon>
        <taxon>Rubrobacteraceae</taxon>
        <taxon>Rubrobacter</taxon>
    </lineage>
</organism>
<reference evidence="5 6" key="1">
    <citation type="submission" date="2019-10" db="EMBL/GenBank/DDBJ databases">
        <title>Rubrobacter sp nov SCSIO 52090 isolated from a deep-sea sediment in the South China Sea.</title>
        <authorList>
            <person name="Chen R.W."/>
        </authorList>
    </citation>
    <scope>NUCLEOTIDE SEQUENCE [LARGE SCALE GENOMIC DNA]</scope>
    <source>
        <strain evidence="5 6">SCSIO 52909</strain>
    </source>
</reference>
<dbReference type="AlphaFoldDB" id="A0A6G8QFJ8"/>
<evidence type="ECO:0000313" key="6">
    <source>
        <dbReference type="Proteomes" id="UP000501452"/>
    </source>
</evidence>
<feature type="domain" description="Periplasmic binding protein" evidence="4">
    <location>
        <begin position="75"/>
        <end position="330"/>
    </location>
</feature>
<evidence type="ECO:0000313" key="5">
    <source>
        <dbReference type="EMBL" id="QIN85269.1"/>
    </source>
</evidence>
<dbReference type="PANTHER" id="PTHR46847">
    <property type="entry name" value="D-ALLOSE-BINDING PERIPLASMIC PROTEIN-RELATED"/>
    <property type="match status" value="1"/>
</dbReference>
<protein>
    <submittedName>
        <fullName evidence="5">Substrate-binding domain-containing protein</fullName>
    </submittedName>
</protein>
<comment type="similarity">
    <text evidence="2">Belongs to the bacterial solute-binding protein 2 family.</text>
</comment>
<dbReference type="Gene3D" id="3.40.50.2300">
    <property type="match status" value="2"/>
</dbReference>